<name>A0ABN9BZ66_9NEOB</name>
<gene>
    <name evidence="1" type="ORF">SPARVUS_LOCUS3973434</name>
</gene>
<proteinExistence type="predicted"/>
<evidence type="ECO:0000313" key="1">
    <source>
        <dbReference type="EMBL" id="CAI9553028.1"/>
    </source>
</evidence>
<accession>A0ABN9BZ66</accession>
<protein>
    <submittedName>
        <fullName evidence="1">Uncharacterized protein</fullName>
    </submittedName>
</protein>
<comment type="caution">
    <text evidence="1">The sequence shown here is derived from an EMBL/GenBank/DDBJ whole genome shotgun (WGS) entry which is preliminary data.</text>
</comment>
<organism evidence="1 2">
    <name type="scientific">Staurois parvus</name>
    <dbReference type="NCBI Taxonomy" id="386267"/>
    <lineage>
        <taxon>Eukaryota</taxon>
        <taxon>Metazoa</taxon>
        <taxon>Chordata</taxon>
        <taxon>Craniata</taxon>
        <taxon>Vertebrata</taxon>
        <taxon>Euteleostomi</taxon>
        <taxon>Amphibia</taxon>
        <taxon>Batrachia</taxon>
        <taxon>Anura</taxon>
        <taxon>Neobatrachia</taxon>
        <taxon>Ranoidea</taxon>
        <taxon>Ranidae</taxon>
        <taxon>Staurois</taxon>
    </lineage>
</organism>
<dbReference type="EMBL" id="CATNWA010006908">
    <property type="protein sequence ID" value="CAI9553028.1"/>
    <property type="molecule type" value="Genomic_DNA"/>
</dbReference>
<keyword evidence="2" id="KW-1185">Reference proteome</keyword>
<evidence type="ECO:0000313" key="2">
    <source>
        <dbReference type="Proteomes" id="UP001162483"/>
    </source>
</evidence>
<sequence length="46" mass="5323">MGCPKIVHNFKGCLWTVHNFNYLSTGHFYPIPAQVNFQLSVLSHFE</sequence>
<reference evidence="1" key="1">
    <citation type="submission" date="2023-05" db="EMBL/GenBank/DDBJ databases">
        <authorList>
            <person name="Stuckert A."/>
        </authorList>
    </citation>
    <scope>NUCLEOTIDE SEQUENCE</scope>
</reference>
<dbReference type="Proteomes" id="UP001162483">
    <property type="component" value="Unassembled WGS sequence"/>
</dbReference>